<feature type="compositionally biased region" description="Gly residues" evidence="12">
    <location>
        <begin position="150"/>
        <end position="165"/>
    </location>
</feature>
<keyword evidence="15" id="KW-1185">Reference proteome</keyword>
<feature type="transmembrane region" description="Helical" evidence="11">
    <location>
        <begin position="253"/>
        <end position="272"/>
    </location>
</feature>
<feature type="domain" description="Palmitoyltransferase DHHC" evidence="13">
    <location>
        <begin position="204"/>
        <end position="315"/>
    </location>
</feature>
<dbReference type="HOGENOM" id="CLU_034009_0_0_1"/>
<gene>
    <name evidence="14" type="ORF">CMQ_5355</name>
</gene>
<keyword evidence="8 11" id="KW-0012">Acyltransferase</keyword>
<reference evidence="14 15" key="1">
    <citation type="journal article" date="2011" name="Proc. Natl. Acad. Sci. U.S.A.">
        <title>Genome and transcriptome analyses of the mountain pine beetle-fungal symbiont Grosmannia clavigera, a lodgepole pine pathogen.</title>
        <authorList>
            <person name="DiGuistini S."/>
            <person name="Wang Y."/>
            <person name="Liao N.Y."/>
            <person name="Taylor G."/>
            <person name="Tanguay P."/>
            <person name="Feau N."/>
            <person name="Henrissat B."/>
            <person name="Chan S.K."/>
            <person name="Hesse-Orce U."/>
            <person name="Alamouti S.M."/>
            <person name="Tsui C.K.M."/>
            <person name="Docking R.T."/>
            <person name="Levasseur A."/>
            <person name="Haridas S."/>
            <person name="Robertson G."/>
            <person name="Birol I."/>
            <person name="Holt R.A."/>
            <person name="Marra M.A."/>
            <person name="Hamelin R.C."/>
            <person name="Hirst M."/>
            <person name="Jones S.J.M."/>
            <person name="Bohlmann J."/>
            <person name="Breuil C."/>
        </authorList>
    </citation>
    <scope>NUCLEOTIDE SEQUENCE [LARGE SCALE GENOMIC DNA]</scope>
    <source>
        <strain evidence="15">kw1407 / UAMH 11150</strain>
    </source>
</reference>
<feature type="transmembrane region" description="Helical" evidence="11">
    <location>
        <begin position="21"/>
        <end position="39"/>
    </location>
</feature>
<evidence type="ECO:0000256" key="4">
    <source>
        <dbReference type="ARBA" id="ARBA00022989"/>
    </source>
</evidence>
<evidence type="ECO:0000256" key="1">
    <source>
        <dbReference type="ARBA" id="ARBA00004141"/>
    </source>
</evidence>
<dbReference type="EC" id="2.3.1.225" evidence="11"/>
<evidence type="ECO:0000256" key="8">
    <source>
        <dbReference type="ARBA" id="ARBA00023315"/>
    </source>
</evidence>
<evidence type="ECO:0000256" key="12">
    <source>
        <dbReference type="SAM" id="MobiDB-lite"/>
    </source>
</evidence>
<dbReference type="Pfam" id="PF01529">
    <property type="entry name" value="DHHC"/>
    <property type="match status" value="1"/>
</dbReference>
<evidence type="ECO:0000313" key="14">
    <source>
        <dbReference type="EMBL" id="EFX05093.1"/>
    </source>
</evidence>
<keyword evidence="2 11" id="KW-0808">Transferase</keyword>
<dbReference type="PROSITE" id="PS50216">
    <property type="entry name" value="DHHC"/>
    <property type="match status" value="1"/>
</dbReference>
<comment type="subcellular location">
    <subcellularLocation>
        <location evidence="1">Membrane</location>
        <topology evidence="1">Multi-pass membrane protein</topology>
    </subcellularLocation>
</comment>
<evidence type="ECO:0000256" key="5">
    <source>
        <dbReference type="ARBA" id="ARBA00023136"/>
    </source>
</evidence>
<dbReference type="GO" id="GO:0005783">
    <property type="term" value="C:endoplasmic reticulum"/>
    <property type="evidence" value="ECO:0007669"/>
    <property type="project" value="TreeGrafter"/>
</dbReference>
<keyword evidence="7" id="KW-0449">Lipoprotein</keyword>
<dbReference type="InterPro" id="IPR039859">
    <property type="entry name" value="PFA4/ZDH16/20/ERF2-like"/>
</dbReference>
<evidence type="ECO:0000256" key="3">
    <source>
        <dbReference type="ARBA" id="ARBA00022692"/>
    </source>
</evidence>
<dbReference type="GO" id="GO:0006612">
    <property type="term" value="P:protein targeting to membrane"/>
    <property type="evidence" value="ECO:0007669"/>
    <property type="project" value="TreeGrafter"/>
</dbReference>
<feature type="compositionally biased region" description="Basic and acidic residues" evidence="12">
    <location>
        <begin position="124"/>
        <end position="133"/>
    </location>
</feature>
<evidence type="ECO:0000256" key="2">
    <source>
        <dbReference type="ARBA" id="ARBA00022679"/>
    </source>
</evidence>
<name>F0XBP7_GROCL</name>
<dbReference type="Proteomes" id="UP000007796">
    <property type="component" value="Unassembled WGS sequence"/>
</dbReference>
<dbReference type="GO" id="GO:0019706">
    <property type="term" value="F:protein-cysteine S-palmitoyltransferase activity"/>
    <property type="evidence" value="ECO:0007669"/>
    <property type="project" value="UniProtKB-EC"/>
</dbReference>
<dbReference type="GeneID" id="25978668"/>
<accession>F0XBP7</accession>
<dbReference type="eggNOG" id="KOG1315">
    <property type="taxonomic scope" value="Eukaryota"/>
</dbReference>
<protein>
    <recommendedName>
        <fullName evidence="11">Palmitoyltransferase</fullName>
        <ecNumber evidence="11">2.3.1.225</ecNumber>
    </recommendedName>
</protein>
<keyword evidence="5 11" id="KW-0472">Membrane</keyword>
<keyword evidence="6" id="KW-0564">Palmitate</keyword>
<evidence type="ECO:0000259" key="13">
    <source>
        <dbReference type="Pfam" id="PF01529"/>
    </source>
</evidence>
<comment type="domain">
    <text evidence="11">The DHHC domain is required for palmitoyltransferase activity.</text>
</comment>
<evidence type="ECO:0000256" key="9">
    <source>
        <dbReference type="ARBA" id="ARBA00038298"/>
    </source>
</evidence>
<evidence type="ECO:0000256" key="6">
    <source>
        <dbReference type="ARBA" id="ARBA00023139"/>
    </source>
</evidence>
<dbReference type="STRING" id="655863.F0XBP7"/>
<keyword evidence="3 11" id="KW-0812">Transmembrane</keyword>
<keyword evidence="4 11" id="KW-1133">Transmembrane helix</keyword>
<feature type="transmembrane region" description="Helical" evidence="11">
    <location>
        <begin position="278"/>
        <end position="306"/>
    </location>
</feature>
<organism evidence="15">
    <name type="scientific">Grosmannia clavigera (strain kw1407 / UAMH 11150)</name>
    <name type="common">Blue stain fungus</name>
    <name type="synonym">Graphiocladiella clavigera</name>
    <dbReference type="NCBI Taxonomy" id="655863"/>
    <lineage>
        <taxon>Eukaryota</taxon>
        <taxon>Fungi</taxon>
        <taxon>Dikarya</taxon>
        <taxon>Ascomycota</taxon>
        <taxon>Pezizomycotina</taxon>
        <taxon>Sordariomycetes</taxon>
        <taxon>Sordariomycetidae</taxon>
        <taxon>Ophiostomatales</taxon>
        <taxon>Ophiostomataceae</taxon>
        <taxon>Leptographium</taxon>
    </lineage>
</organism>
<feature type="transmembrane region" description="Helical" evidence="11">
    <location>
        <begin position="59"/>
        <end position="79"/>
    </location>
</feature>
<proteinExistence type="inferred from homology"/>
<dbReference type="PANTHER" id="PTHR22883">
    <property type="entry name" value="ZINC FINGER DHHC DOMAIN CONTAINING PROTEIN"/>
    <property type="match status" value="1"/>
</dbReference>
<evidence type="ECO:0000256" key="7">
    <source>
        <dbReference type="ARBA" id="ARBA00023288"/>
    </source>
</evidence>
<dbReference type="PANTHER" id="PTHR22883:SF23">
    <property type="entry name" value="PALMITOYLTRANSFERASE ZDHHC6"/>
    <property type="match status" value="1"/>
</dbReference>
<dbReference type="GO" id="GO:0016020">
    <property type="term" value="C:membrane"/>
    <property type="evidence" value="ECO:0007669"/>
    <property type="project" value="UniProtKB-SubCell"/>
</dbReference>
<dbReference type="EMBL" id="GL629756">
    <property type="protein sequence ID" value="EFX05093.1"/>
    <property type="molecule type" value="Genomic_DNA"/>
</dbReference>
<evidence type="ECO:0000256" key="11">
    <source>
        <dbReference type="RuleBase" id="RU079119"/>
    </source>
</evidence>
<sequence length="476" mass="51539">MTPAFRTAGPPVHSVNPTMRGVALGIPVFLAGIVGYALYLIAKHVLWDQFWHQDDRHGLAIGLIVPYVVIAALMVASYLRIFITARLDPAVVPLGPESARYYHTKKKAALGRGSGRNHGCSGAKDARDEDRHSSGHVKHGSNSPVDLEAGLGGTVPYGSTGGTGVDSGQRRSPETADPRLDPDSPGLELFYTKEAFECGADGRPLWCNACGTWKPDRAHHSSELNRCVRKLDHFCPWVGGVVSETTFKFFLQFNVYATLLWALTIGIGGYALSQGTDARIIAALALTGVLGLLASAMACTCVHFALTNQTSVETHQRRERAKLMAVHIRRGAPAVEGAYNVVTYPLPKEGEQVGQGLDEVDHPQDPDPFAVARAARAAARRAAARDQLAFRTFAIVAVPRGMNVWDLGWCANWTAVMGASPLDWLLPLRQSPCCTSDRDMLAQHGFYRLSPAFRKLCAQYSLPPSTGMEEWGGEAV</sequence>
<dbReference type="AlphaFoldDB" id="F0XBP7"/>
<dbReference type="OrthoDB" id="331948at2759"/>
<feature type="compositionally biased region" description="Basic and acidic residues" evidence="12">
    <location>
        <begin position="168"/>
        <end position="182"/>
    </location>
</feature>
<comment type="catalytic activity">
    <reaction evidence="10 11">
        <text>L-cysteinyl-[protein] + hexadecanoyl-CoA = S-hexadecanoyl-L-cysteinyl-[protein] + CoA</text>
        <dbReference type="Rhea" id="RHEA:36683"/>
        <dbReference type="Rhea" id="RHEA-COMP:10131"/>
        <dbReference type="Rhea" id="RHEA-COMP:11032"/>
        <dbReference type="ChEBI" id="CHEBI:29950"/>
        <dbReference type="ChEBI" id="CHEBI:57287"/>
        <dbReference type="ChEBI" id="CHEBI:57379"/>
        <dbReference type="ChEBI" id="CHEBI:74151"/>
        <dbReference type="EC" id="2.3.1.225"/>
    </reaction>
</comment>
<dbReference type="InParanoid" id="F0XBP7"/>
<dbReference type="RefSeq" id="XP_014174575.1">
    <property type="nucleotide sequence ID" value="XM_014319100.1"/>
</dbReference>
<dbReference type="GO" id="GO:0005794">
    <property type="term" value="C:Golgi apparatus"/>
    <property type="evidence" value="ECO:0007669"/>
    <property type="project" value="TreeGrafter"/>
</dbReference>
<dbReference type="InterPro" id="IPR001594">
    <property type="entry name" value="Palmitoyltrfase_DHHC"/>
</dbReference>
<evidence type="ECO:0000256" key="10">
    <source>
        <dbReference type="ARBA" id="ARBA00048048"/>
    </source>
</evidence>
<feature type="region of interest" description="Disordered" evidence="12">
    <location>
        <begin position="110"/>
        <end position="185"/>
    </location>
</feature>
<evidence type="ECO:0000313" key="15">
    <source>
        <dbReference type="Proteomes" id="UP000007796"/>
    </source>
</evidence>
<comment type="similarity">
    <text evidence="9">Belongs to the DHHC palmitoyltransferase family. PFA5 subfamily.</text>
</comment>